<evidence type="ECO:0000313" key="1">
    <source>
        <dbReference type="EMBL" id="MBI3539243.1"/>
    </source>
</evidence>
<name>A0A9D6QM07_UNCEI</name>
<reference evidence="1" key="1">
    <citation type="submission" date="2020-07" db="EMBL/GenBank/DDBJ databases">
        <title>Huge and variable diversity of episymbiotic CPR bacteria and DPANN archaea in groundwater ecosystems.</title>
        <authorList>
            <person name="He C.Y."/>
            <person name="Keren R."/>
            <person name="Whittaker M."/>
            <person name="Farag I.F."/>
            <person name="Doudna J."/>
            <person name="Cate J.H.D."/>
            <person name="Banfield J.F."/>
        </authorList>
    </citation>
    <scope>NUCLEOTIDE SEQUENCE</scope>
    <source>
        <strain evidence="1">NC_groundwater_928_Pr1_S-0.2um_72_17</strain>
    </source>
</reference>
<organism evidence="1 2">
    <name type="scientific">Eiseniibacteriota bacterium</name>
    <dbReference type="NCBI Taxonomy" id="2212470"/>
    <lineage>
        <taxon>Bacteria</taxon>
        <taxon>Candidatus Eiseniibacteriota</taxon>
    </lineage>
</organism>
<accession>A0A9D6QM07</accession>
<dbReference type="AlphaFoldDB" id="A0A9D6QM07"/>
<proteinExistence type="predicted"/>
<protein>
    <recommendedName>
        <fullName evidence="3">Type II secretion system protein GspC N-terminal domain-containing protein</fullName>
    </recommendedName>
</protein>
<evidence type="ECO:0000313" key="2">
    <source>
        <dbReference type="Proteomes" id="UP000807850"/>
    </source>
</evidence>
<gene>
    <name evidence="1" type="ORF">HY076_03105</name>
</gene>
<evidence type="ECO:0008006" key="3">
    <source>
        <dbReference type="Google" id="ProtNLM"/>
    </source>
</evidence>
<dbReference type="Proteomes" id="UP000807850">
    <property type="component" value="Unassembled WGS sequence"/>
</dbReference>
<dbReference type="EMBL" id="JACQAY010000090">
    <property type="protein sequence ID" value="MBI3539243.1"/>
    <property type="molecule type" value="Genomic_DNA"/>
</dbReference>
<comment type="caution">
    <text evidence="1">The sequence shown here is derived from an EMBL/GenBank/DDBJ whole genome shotgun (WGS) entry which is preliminary data.</text>
</comment>
<sequence length="159" mass="17343">MNTDLRGLLGPLIAVVILGVIGFQTRDALNSSGAWASRRPRHTPATFDPYARLESQLSSRDSAVQVRALRDPFAYGRAPEPTTKHVTRIVTPPAPPKPLLTAILSGADPRALVRYMDHDYTIKAGDQFADFKVISITAEAVVLERGGQRLSLNRPTKGE</sequence>